<name>A0A0K2UJI7_LEPSM</name>
<feature type="signal peptide" evidence="1">
    <location>
        <begin position="1"/>
        <end position="19"/>
    </location>
</feature>
<evidence type="ECO:0000256" key="1">
    <source>
        <dbReference type="SAM" id="SignalP"/>
    </source>
</evidence>
<reference evidence="2" key="1">
    <citation type="submission" date="2014-05" db="EMBL/GenBank/DDBJ databases">
        <authorList>
            <person name="Chronopoulou M."/>
        </authorList>
    </citation>
    <scope>NUCLEOTIDE SEQUENCE</scope>
    <source>
        <tissue evidence="2">Whole organism</tissue>
    </source>
</reference>
<dbReference type="AlphaFoldDB" id="A0A0K2UJI7"/>
<dbReference type="EMBL" id="HACA01020756">
    <property type="protein sequence ID" value="CDW38117.1"/>
    <property type="molecule type" value="Transcribed_RNA"/>
</dbReference>
<feature type="non-terminal residue" evidence="2">
    <location>
        <position position="1"/>
    </location>
</feature>
<evidence type="ECO:0000313" key="2">
    <source>
        <dbReference type="EMBL" id="CDW38117.1"/>
    </source>
</evidence>
<sequence length="98" mass="11361">PSFCQFFFFLIHPLKLLSSLWTKPHKFSMGDKSGLLAMHVPLPKKNQSCLNTTFVPFWSGEQRHHPVGKWLLMCQTTFSSSKEVHFLQYETKLTSETS</sequence>
<feature type="chain" id="PRO_5005488779" evidence="1">
    <location>
        <begin position="20"/>
        <end position="98"/>
    </location>
</feature>
<accession>A0A0K2UJI7</accession>
<keyword evidence="1" id="KW-0732">Signal</keyword>
<organism evidence="2">
    <name type="scientific">Lepeophtheirus salmonis</name>
    <name type="common">Salmon louse</name>
    <name type="synonym">Caligus salmonis</name>
    <dbReference type="NCBI Taxonomy" id="72036"/>
    <lineage>
        <taxon>Eukaryota</taxon>
        <taxon>Metazoa</taxon>
        <taxon>Ecdysozoa</taxon>
        <taxon>Arthropoda</taxon>
        <taxon>Crustacea</taxon>
        <taxon>Multicrustacea</taxon>
        <taxon>Hexanauplia</taxon>
        <taxon>Copepoda</taxon>
        <taxon>Siphonostomatoida</taxon>
        <taxon>Caligidae</taxon>
        <taxon>Lepeophtheirus</taxon>
    </lineage>
</organism>
<proteinExistence type="predicted"/>
<protein>
    <submittedName>
        <fullName evidence="2">Uncharacterized protein</fullName>
    </submittedName>
</protein>